<keyword evidence="5 12" id="KW-0285">Flavoprotein</keyword>
<keyword evidence="6 12" id="KW-0274">FAD</keyword>
<dbReference type="NCBIfam" id="TIGR00676">
    <property type="entry name" value="fadh2"/>
    <property type="match status" value="1"/>
</dbReference>
<accession>A0ABU1V791</accession>
<protein>
    <recommendedName>
        <fullName evidence="12">Methylenetetrahydrofolate reductase</fullName>
        <ecNumber evidence="12">1.5.1.54</ecNumber>
    </recommendedName>
</protein>
<keyword evidence="9" id="KW-0486">Methionine biosynthesis</keyword>
<organism evidence="13 14">
    <name type="scientific">Hydrogenophaga laconesensis</name>
    <dbReference type="NCBI Taxonomy" id="1805971"/>
    <lineage>
        <taxon>Bacteria</taxon>
        <taxon>Pseudomonadati</taxon>
        <taxon>Pseudomonadota</taxon>
        <taxon>Betaproteobacteria</taxon>
        <taxon>Burkholderiales</taxon>
        <taxon>Comamonadaceae</taxon>
        <taxon>Hydrogenophaga</taxon>
    </lineage>
</organism>
<evidence type="ECO:0000256" key="9">
    <source>
        <dbReference type="ARBA" id="ARBA00023167"/>
    </source>
</evidence>
<evidence type="ECO:0000256" key="10">
    <source>
        <dbReference type="ARBA" id="ARBA00034478"/>
    </source>
</evidence>
<evidence type="ECO:0000256" key="12">
    <source>
        <dbReference type="RuleBase" id="RU003862"/>
    </source>
</evidence>
<evidence type="ECO:0000256" key="2">
    <source>
        <dbReference type="ARBA" id="ARBA00004777"/>
    </source>
</evidence>
<evidence type="ECO:0000256" key="6">
    <source>
        <dbReference type="ARBA" id="ARBA00022827"/>
    </source>
</evidence>
<evidence type="ECO:0000256" key="1">
    <source>
        <dbReference type="ARBA" id="ARBA00001974"/>
    </source>
</evidence>
<dbReference type="RefSeq" id="WP_204732804.1">
    <property type="nucleotide sequence ID" value="NZ_JAVDWE010000002.1"/>
</dbReference>
<keyword evidence="4" id="KW-0028">Amino-acid biosynthesis</keyword>
<evidence type="ECO:0000256" key="5">
    <source>
        <dbReference type="ARBA" id="ARBA00022630"/>
    </source>
</evidence>
<evidence type="ECO:0000256" key="3">
    <source>
        <dbReference type="ARBA" id="ARBA00006743"/>
    </source>
</evidence>
<dbReference type="InterPro" id="IPR003171">
    <property type="entry name" value="Mehydrof_redctse-like"/>
</dbReference>
<dbReference type="Pfam" id="PF02219">
    <property type="entry name" value="MTHFR"/>
    <property type="match status" value="1"/>
</dbReference>
<comment type="caution">
    <text evidence="13">The sequence shown here is derived from an EMBL/GenBank/DDBJ whole genome shotgun (WGS) entry which is preliminary data.</text>
</comment>
<evidence type="ECO:0000256" key="8">
    <source>
        <dbReference type="ARBA" id="ARBA00023027"/>
    </source>
</evidence>
<proteinExistence type="inferred from homology"/>
<comment type="catalytic activity">
    <reaction evidence="11">
        <text>(6S)-5-methyl-5,6,7,8-tetrahydrofolate + NAD(+) = (6R)-5,10-methylene-5,6,7,8-tetrahydrofolate + NADH + H(+)</text>
        <dbReference type="Rhea" id="RHEA:19821"/>
        <dbReference type="ChEBI" id="CHEBI:15378"/>
        <dbReference type="ChEBI" id="CHEBI:15636"/>
        <dbReference type="ChEBI" id="CHEBI:18608"/>
        <dbReference type="ChEBI" id="CHEBI:57540"/>
        <dbReference type="ChEBI" id="CHEBI:57945"/>
        <dbReference type="EC" id="1.5.1.54"/>
    </reaction>
    <physiologicalReaction direction="right-to-left" evidence="11">
        <dbReference type="Rhea" id="RHEA:19823"/>
    </physiologicalReaction>
</comment>
<evidence type="ECO:0000256" key="11">
    <source>
        <dbReference type="ARBA" id="ARBA00048628"/>
    </source>
</evidence>
<keyword evidence="8" id="KW-0520">NAD</keyword>
<evidence type="ECO:0000313" key="13">
    <source>
        <dbReference type="EMBL" id="MDR7093324.1"/>
    </source>
</evidence>
<dbReference type="InterPro" id="IPR004620">
    <property type="entry name" value="MTHF_reductase_bac"/>
</dbReference>
<dbReference type="Gene3D" id="3.20.20.220">
    <property type="match status" value="1"/>
</dbReference>
<dbReference type="InterPro" id="IPR029041">
    <property type="entry name" value="FAD-linked_oxidoreductase-like"/>
</dbReference>
<comment type="similarity">
    <text evidence="3 12">Belongs to the methylenetetrahydrofolate reductase family.</text>
</comment>
<comment type="cofactor">
    <cofactor evidence="1 12">
        <name>FAD</name>
        <dbReference type="ChEBI" id="CHEBI:57692"/>
    </cofactor>
</comment>
<comment type="pathway">
    <text evidence="10">Amino-acid biosynthesis; L-methionine biosynthesis via de novo pathway.</text>
</comment>
<keyword evidence="14" id="KW-1185">Reference proteome</keyword>
<dbReference type="PANTHER" id="PTHR45754">
    <property type="entry name" value="METHYLENETETRAHYDROFOLATE REDUCTASE"/>
    <property type="match status" value="1"/>
</dbReference>
<name>A0ABU1V791_9BURK</name>
<comment type="pathway">
    <text evidence="2 12">One-carbon metabolism; tetrahydrofolate interconversion.</text>
</comment>
<dbReference type="Proteomes" id="UP001265550">
    <property type="component" value="Unassembled WGS sequence"/>
</dbReference>
<reference evidence="13 14" key="1">
    <citation type="submission" date="2023-07" db="EMBL/GenBank/DDBJ databases">
        <title>Sorghum-associated microbial communities from plants grown in Nebraska, USA.</title>
        <authorList>
            <person name="Schachtman D."/>
        </authorList>
    </citation>
    <scope>NUCLEOTIDE SEQUENCE [LARGE SCALE GENOMIC DNA]</scope>
    <source>
        <strain evidence="13 14">BE240</strain>
    </source>
</reference>
<dbReference type="SUPFAM" id="SSF51730">
    <property type="entry name" value="FAD-linked oxidoreductase"/>
    <property type="match status" value="1"/>
</dbReference>
<dbReference type="GO" id="GO:0004489">
    <property type="term" value="F:methylenetetrahydrofolate reductase [NAD(P)H] activity"/>
    <property type="evidence" value="ECO:0007669"/>
    <property type="project" value="UniProtKB-EC"/>
</dbReference>
<dbReference type="EC" id="1.5.1.54" evidence="12"/>
<dbReference type="CDD" id="cd00537">
    <property type="entry name" value="MTHFR"/>
    <property type="match status" value="1"/>
</dbReference>
<sequence length="276" mass="29781">MGLPISLEFFPTKTPEGAVKLRAVRQQLYALKPEFCSVTFGAGGSTQDGTLQAVTEIMGEGCAAAPHLSCIGQSRESIRQRLAAYAAAGIRRIVALRGDLPSGYGLGGEFRYASDLVSFIREETGDRFHLEVAAYPETHPQAKSPEADLDAFVAKVKAGADAGITQYFFNSDAYFRYVDDLGRKGVDVPVVPGIMPITSSTQLMRFSDACGAEIPRWIRMRLQAFGDDTASIKSFGLDVVADLCDRLRAGGVPGLHFYTMNQSAATTELVRRLALG</sequence>
<dbReference type="PANTHER" id="PTHR45754:SF3">
    <property type="entry name" value="METHYLENETETRAHYDROFOLATE REDUCTASE (NADPH)"/>
    <property type="match status" value="1"/>
</dbReference>
<dbReference type="EMBL" id="JAVDWE010000002">
    <property type="protein sequence ID" value="MDR7093324.1"/>
    <property type="molecule type" value="Genomic_DNA"/>
</dbReference>
<evidence type="ECO:0000256" key="7">
    <source>
        <dbReference type="ARBA" id="ARBA00023002"/>
    </source>
</evidence>
<evidence type="ECO:0000313" key="14">
    <source>
        <dbReference type="Proteomes" id="UP001265550"/>
    </source>
</evidence>
<keyword evidence="7 12" id="KW-0560">Oxidoreductase</keyword>
<evidence type="ECO:0000256" key="4">
    <source>
        <dbReference type="ARBA" id="ARBA00022605"/>
    </source>
</evidence>
<gene>
    <name evidence="13" type="ORF">J2X09_001056</name>
</gene>